<evidence type="ECO:0000313" key="2">
    <source>
        <dbReference type="EMBL" id="SEG52564.1"/>
    </source>
</evidence>
<accession>A0A1H6BXN1</accession>
<keyword evidence="1" id="KW-0812">Transmembrane</keyword>
<feature type="transmembrane region" description="Helical" evidence="1">
    <location>
        <begin position="134"/>
        <end position="152"/>
    </location>
</feature>
<proteinExistence type="predicted"/>
<reference evidence="4" key="2">
    <citation type="submission" date="2016-10" db="EMBL/GenBank/DDBJ databases">
        <authorList>
            <person name="Varghese N."/>
            <person name="Submissions S."/>
        </authorList>
    </citation>
    <scope>NUCLEOTIDE SEQUENCE [LARGE SCALE GENOMIC DNA]</scope>
    <source>
        <strain evidence="4">CGMCC 1.7062</strain>
    </source>
</reference>
<dbReference type="EMBL" id="FNVG01000017">
    <property type="protein sequence ID" value="SEG52564.1"/>
    <property type="molecule type" value="Genomic_DNA"/>
</dbReference>
<feature type="transmembrane region" description="Helical" evidence="1">
    <location>
        <begin position="100"/>
        <end position="122"/>
    </location>
</feature>
<dbReference type="EMBL" id="FNVG01000027">
    <property type="protein sequence ID" value="SEG65217.1"/>
    <property type="molecule type" value="Genomic_DNA"/>
</dbReference>
<reference evidence="3" key="1">
    <citation type="submission" date="2016-10" db="EMBL/GenBank/DDBJ databases">
        <authorList>
            <person name="de Groot N.N."/>
        </authorList>
    </citation>
    <scope>NUCLEOTIDE SEQUENCE [LARGE SCALE GENOMIC DNA]</scope>
    <source>
        <strain evidence="3">CGMCC 1.7062</strain>
    </source>
</reference>
<gene>
    <name evidence="2" type="ORF">SAMN04488244_11793</name>
    <name evidence="3" type="ORF">SAMN04488244_1278</name>
</gene>
<evidence type="ECO:0008006" key="5">
    <source>
        <dbReference type="Google" id="ProtNLM"/>
    </source>
</evidence>
<sequence length="173" mass="19623">MKRCIQTIWSTVSHNLRFILGISAFAMALMSPLLIPVITTLDICGSKKALLSGAMIFGVPEVATIAAIFLLGRERLQRFKIWLLETLFKLKPSRRSTRRLYYTGLGLMMLVGPIMNVILFYLPGYFPEWIGYRQWLGISCDVIFVVALFIAGEQLWGKIEAIFRFDEVSPVQG</sequence>
<keyword evidence="1" id="KW-0472">Membrane</keyword>
<evidence type="ECO:0000256" key="1">
    <source>
        <dbReference type="SAM" id="Phobius"/>
    </source>
</evidence>
<dbReference type="RefSeq" id="WP_146060879.1">
    <property type="nucleotide sequence ID" value="NZ_FNVG01000017.1"/>
</dbReference>
<feature type="transmembrane region" description="Helical" evidence="1">
    <location>
        <begin position="50"/>
        <end position="71"/>
    </location>
</feature>
<organism evidence="3 4">
    <name type="scientific">Vibrio hangzhouensis</name>
    <dbReference type="NCBI Taxonomy" id="462991"/>
    <lineage>
        <taxon>Bacteria</taxon>
        <taxon>Pseudomonadati</taxon>
        <taxon>Pseudomonadota</taxon>
        <taxon>Gammaproteobacteria</taxon>
        <taxon>Vibrionales</taxon>
        <taxon>Vibrionaceae</taxon>
        <taxon>Vibrio</taxon>
    </lineage>
</organism>
<keyword evidence="1" id="KW-1133">Transmembrane helix</keyword>
<protein>
    <recommendedName>
        <fullName evidence="5">Transporter suffix domain-containing protein</fullName>
    </recommendedName>
</protein>
<feature type="transmembrane region" description="Helical" evidence="1">
    <location>
        <begin position="18"/>
        <end position="38"/>
    </location>
</feature>
<name>A0A1H6BXN1_9VIBR</name>
<keyword evidence="4" id="KW-1185">Reference proteome</keyword>
<dbReference type="AlphaFoldDB" id="A0A1H6BXN1"/>
<dbReference type="Proteomes" id="UP000236721">
    <property type="component" value="Unassembled WGS sequence"/>
</dbReference>
<evidence type="ECO:0000313" key="4">
    <source>
        <dbReference type="Proteomes" id="UP000236721"/>
    </source>
</evidence>
<evidence type="ECO:0000313" key="3">
    <source>
        <dbReference type="EMBL" id="SEG65217.1"/>
    </source>
</evidence>
<dbReference type="OrthoDB" id="5868741at2"/>